<evidence type="ECO:0000256" key="5">
    <source>
        <dbReference type="ARBA" id="ARBA00022842"/>
    </source>
</evidence>
<dbReference type="Pfam" id="PF00348">
    <property type="entry name" value="polyprenyl_synt"/>
    <property type="match status" value="1"/>
</dbReference>
<proteinExistence type="inferred from homology"/>
<accession>A0A9W8ADM7</accession>
<dbReference type="InterPro" id="IPR000092">
    <property type="entry name" value="Polyprenyl_synt"/>
</dbReference>
<dbReference type="GO" id="GO:1990234">
    <property type="term" value="C:transferase complex"/>
    <property type="evidence" value="ECO:0007669"/>
    <property type="project" value="TreeGrafter"/>
</dbReference>
<gene>
    <name evidence="8" type="primary">COQ1_1</name>
    <name evidence="8" type="ORF">IWQ60_001933</name>
</gene>
<protein>
    <submittedName>
        <fullName evidence="8">Coq1 putative hexaprenyl diphosphate synthase</fullName>
        <ecNumber evidence="8">2.5.1.75</ecNumber>
    </submittedName>
</protein>
<dbReference type="InterPro" id="IPR008949">
    <property type="entry name" value="Isoprenoid_synthase_dom_sf"/>
</dbReference>
<evidence type="ECO:0000313" key="9">
    <source>
        <dbReference type="Proteomes" id="UP001150569"/>
    </source>
</evidence>
<comment type="cofactor">
    <cofactor evidence="1">
        <name>Mg(2+)</name>
        <dbReference type="ChEBI" id="CHEBI:18420"/>
    </cofactor>
</comment>
<dbReference type="GO" id="GO:0008299">
    <property type="term" value="P:isoprenoid biosynthetic process"/>
    <property type="evidence" value="ECO:0007669"/>
    <property type="project" value="UniProtKB-KW"/>
</dbReference>
<keyword evidence="6" id="KW-0414">Isoprene biosynthesis</keyword>
<organism evidence="8 9">
    <name type="scientific">Tieghemiomyces parasiticus</name>
    <dbReference type="NCBI Taxonomy" id="78921"/>
    <lineage>
        <taxon>Eukaryota</taxon>
        <taxon>Fungi</taxon>
        <taxon>Fungi incertae sedis</taxon>
        <taxon>Zoopagomycota</taxon>
        <taxon>Kickxellomycotina</taxon>
        <taxon>Dimargaritomycetes</taxon>
        <taxon>Dimargaritales</taxon>
        <taxon>Dimargaritaceae</taxon>
        <taxon>Tieghemiomyces</taxon>
    </lineage>
</organism>
<reference evidence="8" key="1">
    <citation type="submission" date="2022-07" db="EMBL/GenBank/DDBJ databases">
        <title>Phylogenomic reconstructions and comparative analyses of Kickxellomycotina fungi.</title>
        <authorList>
            <person name="Reynolds N.K."/>
            <person name="Stajich J.E."/>
            <person name="Barry K."/>
            <person name="Grigoriev I.V."/>
            <person name="Crous P."/>
            <person name="Smith M.E."/>
        </authorList>
    </citation>
    <scope>NUCLEOTIDE SEQUENCE</scope>
    <source>
        <strain evidence="8">RSA 861</strain>
    </source>
</reference>
<keyword evidence="5" id="KW-0460">Magnesium</keyword>
<evidence type="ECO:0000256" key="3">
    <source>
        <dbReference type="ARBA" id="ARBA00022679"/>
    </source>
</evidence>
<dbReference type="GO" id="GO:0052381">
    <property type="term" value="F:tRNA dimethylallyltransferase activity"/>
    <property type="evidence" value="ECO:0007669"/>
    <property type="project" value="UniProtKB-EC"/>
</dbReference>
<evidence type="ECO:0000256" key="4">
    <source>
        <dbReference type="ARBA" id="ARBA00022723"/>
    </source>
</evidence>
<name>A0A9W8ADM7_9FUNG</name>
<dbReference type="AlphaFoldDB" id="A0A9W8ADM7"/>
<dbReference type="Proteomes" id="UP001150569">
    <property type="component" value="Unassembled WGS sequence"/>
</dbReference>
<evidence type="ECO:0000256" key="1">
    <source>
        <dbReference type="ARBA" id="ARBA00001946"/>
    </source>
</evidence>
<dbReference type="Gene3D" id="1.10.600.10">
    <property type="entry name" value="Farnesyl Diphosphate Synthase"/>
    <property type="match status" value="1"/>
</dbReference>
<dbReference type="EMBL" id="JANBPT010000068">
    <property type="protein sequence ID" value="KAJ1928558.1"/>
    <property type="molecule type" value="Genomic_DNA"/>
</dbReference>
<dbReference type="GO" id="GO:0004659">
    <property type="term" value="F:prenyltransferase activity"/>
    <property type="evidence" value="ECO:0007669"/>
    <property type="project" value="InterPro"/>
</dbReference>
<dbReference type="SUPFAM" id="SSF48576">
    <property type="entry name" value="Terpenoid synthases"/>
    <property type="match status" value="1"/>
</dbReference>
<evidence type="ECO:0000313" key="8">
    <source>
        <dbReference type="EMBL" id="KAJ1928558.1"/>
    </source>
</evidence>
<evidence type="ECO:0000256" key="2">
    <source>
        <dbReference type="ARBA" id="ARBA00006706"/>
    </source>
</evidence>
<dbReference type="PANTHER" id="PTHR12001:SF69">
    <property type="entry name" value="ALL TRANS-POLYPRENYL-DIPHOSPHATE SYNTHASE PDSS1"/>
    <property type="match status" value="1"/>
</dbReference>
<dbReference type="SFLD" id="SFLDS00005">
    <property type="entry name" value="Isoprenoid_Synthase_Type_I"/>
    <property type="match status" value="1"/>
</dbReference>
<comment type="caution">
    <text evidence="8">The sequence shown here is derived from an EMBL/GenBank/DDBJ whole genome shotgun (WGS) entry which is preliminary data.</text>
</comment>
<dbReference type="GO" id="GO:0046872">
    <property type="term" value="F:metal ion binding"/>
    <property type="evidence" value="ECO:0007669"/>
    <property type="project" value="UniProtKB-KW"/>
</dbReference>
<evidence type="ECO:0000256" key="6">
    <source>
        <dbReference type="ARBA" id="ARBA00023229"/>
    </source>
</evidence>
<keyword evidence="4" id="KW-0479">Metal-binding</keyword>
<dbReference type="PANTHER" id="PTHR12001">
    <property type="entry name" value="GERANYLGERANYL PYROPHOSPHATE SYNTHASE"/>
    <property type="match status" value="1"/>
</dbReference>
<dbReference type="GO" id="GO:0006744">
    <property type="term" value="P:ubiquinone biosynthetic process"/>
    <property type="evidence" value="ECO:0007669"/>
    <property type="project" value="TreeGrafter"/>
</dbReference>
<sequence>MFRLRAIPSRPARSWLVRRALSASPGVRSWAQAVTKAEVLVQPAENDPTATAVDRGDIRKLASDHLAHLTSNLRNLVQSEHPMLTTMGQYYFDPNNAGKHFRPLLVLLMSLATSRTPHRIRVNATTDYYEAIDRPVSTLFGNTYYTTNFATSPQPSTSFYDHRCTVDPQSPRPPPPTATGTPADLSAAPATNGGQSPPLPFAPGTPEHRTMYQPTAPDTANCVILPSQRRLAEIVELMHTATLLHDDVVDEAAMRRAKTCAHLQFGNKMAILVGDFLIARACCALTRLRHNEVTELLATVISDLTEGEVMQLKNSESEAVTDRRNAAAQGDHVETTTGADGPTAQTFAYYLQKSYLKTASLIAKSCRAAALLGGCTPEVADQAYSYGKNLGLAFQLIDDRLDFTVSEAELGKPAGADLNLGLATAPVLYAWQEFPELGPLVRRKFAGEGDARHAWQLVHQSQGLAKTFDLAREHCDAAIASLMTFPESPARQALVDITTRVLERKK</sequence>
<feature type="region of interest" description="Disordered" evidence="7">
    <location>
        <begin position="316"/>
        <end position="337"/>
    </location>
</feature>
<feature type="region of interest" description="Disordered" evidence="7">
    <location>
        <begin position="160"/>
        <end position="211"/>
    </location>
</feature>
<keyword evidence="9" id="KW-1185">Reference proteome</keyword>
<dbReference type="OrthoDB" id="9927103at2759"/>
<evidence type="ECO:0000256" key="7">
    <source>
        <dbReference type="SAM" id="MobiDB-lite"/>
    </source>
</evidence>
<keyword evidence="3 8" id="KW-0808">Transferase</keyword>
<comment type="similarity">
    <text evidence="2">Belongs to the FPP/GGPP synthase family.</text>
</comment>
<dbReference type="CDD" id="cd00685">
    <property type="entry name" value="Trans_IPPS_HT"/>
    <property type="match status" value="1"/>
</dbReference>
<dbReference type="EC" id="2.5.1.75" evidence="8"/>